<comment type="caution">
    <text evidence="2">The sequence shown here is derived from an EMBL/GenBank/DDBJ whole genome shotgun (WGS) entry which is preliminary data.</text>
</comment>
<evidence type="ECO:0000313" key="2">
    <source>
        <dbReference type="EMBL" id="GAI67906.1"/>
    </source>
</evidence>
<feature type="coiled-coil region" evidence="1">
    <location>
        <begin position="39"/>
        <end position="88"/>
    </location>
</feature>
<dbReference type="EMBL" id="BARW01000014">
    <property type="protein sequence ID" value="GAI67906.1"/>
    <property type="molecule type" value="Genomic_DNA"/>
</dbReference>
<dbReference type="AlphaFoldDB" id="X1RLP9"/>
<protein>
    <submittedName>
        <fullName evidence="2">Uncharacterized protein</fullName>
    </submittedName>
</protein>
<gene>
    <name evidence="2" type="ORF">S12H4_00187</name>
</gene>
<proteinExistence type="predicted"/>
<reference evidence="2" key="1">
    <citation type="journal article" date="2014" name="Front. Microbiol.">
        <title>High frequency of phylogenetically diverse reductive dehalogenase-homologous genes in deep subseafloor sedimentary metagenomes.</title>
        <authorList>
            <person name="Kawai M."/>
            <person name="Futagami T."/>
            <person name="Toyoda A."/>
            <person name="Takaki Y."/>
            <person name="Nishi S."/>
            <person name="Hori S."/>
            <person name="Arai W."/>
            <person name="Tsubouchi T."/>
            <person name="Morono Y."/>
            <person name="Uchiyama I."/>
            <person name="Ito T."/>
            <person name="Fujiyama A."/>
            <person name="Inagaki F."/>
            <person name="Takami H."/>
        </authorList>
    </citation>
    <scope>NUCLEOTIDE SEQUENCE</scope>
    <source>
        <strain evidence="2">Expedition CK06-06</strain>
    </source>
</reference>
<evidence type="ECO:0000256" key="1">
    <source>
        <dbReference type="SAM" id="Coils"/>
    </source>
</evidence>
<sequence>MLLTPEQIKQAIDELHQRKPGKILHTVEIYEAIAQAQYNEDMKEAMMEIEQKLEILKKLDTKDLIAKLHQYEDELETALREAASFKDLNRGYLSSTGDCQEVKKLLAELRAQTPATNGAGKKLTLADKEDWLQGQRTENEELAAAIAKQKDTAFLLENNEIKADMAHRRLTGATAVLALKTQQIAFFASS</sequence>
<organism evidence="2">
    <name type="scientific">marine sediment metagenome</name>
    <dbReference type="NCBI Taxonomy" id="412755"/>
    <lineage>
        <taxon>unclassified sequences</taxon>
        <taxon>metagenomes</taxon>
        <taxon>ecological metagenomes</taxon>
    </lineage>
</organism>
<name>X1RLP9_9ZZZZ</name>
<keyword evidence="1" id="KW-0175">Coiled coil</keyword>
<accession>X1RLP9</accession>